<organism evidence="2 3">
    <name type="scientific">Nocardia colli</name>
    <dbReference type="NCBI Taxonomy" id="2545717"/>
    <lineage>
        <taxon>Bacteria</taxon>
        <taxon>Bacillati</taxon>
        <taxon>Actinomycetota</taxon>
        <taxon>Actinomycetes</taxon>
        <taxon>Mycobacteriales</taxon>
        <taxon>Nocardiaceae</taxon>
        <taxon>Nocardia</taxon>
    </lineage>
</organism>
<dbReference type="OrthoDB" id="9798761at2"/>
<name>A0A5N0EMK5_9NOCA</name>
<dbReference type="EMBL" id="VXLC01000001">
    <property type="protein sequence ID" value="KAA8890080.1"/>
    <property type="molecule type" value="Genomic_DNA"/>
</dbReference>
<evidence type="ECO:0000313" key="3">
    <source>
        <dbReference type="Proteomes" id="UP000323876"/>
    </source>
</evidence>
<evidence type="ECO:0000313" key="2">
    <source>
        <dbReference type="EMBL" id="KAA8890080.1"/>
    </source>
</evidence>
<proteinExistence type="predicted"/>
<feature type="domain" description="RAMA" evidence="1">
    <location>
        <begin position="43"/>
        <end position="138"/>
    </location>
</feature>
<keyword evidence="3" id="KW-1185">Reference proteome</keyword>
<dbReference type="Proteomes" id="UP000323876">
    <property type="component" value="Unassembled WGS sequence"/>
</dbReference>
<dbReference type="AlphaFoldDB" id="A0A5N0EMK5"/>
<dbReference type="RefSeq" id="WP_150399994.1">
    <property type="nucleotide sequence ID" value="NZ_VXLC01000001.1"/>
</dbReference>
<sequence length="139" mass="15136">MARKIVVDDEVFKALVAARVDFESENDVLRRLLLAGDDSSPPPSPSTLDTAGQPRVGQLAILLERGLIRSGDELQHHRIRKGQVFTATVLDGGLIQTAEGVYGSPSPALKALVGSDINGWHYWIHTRSGKTLRELRASL</sequence>
<accession>A0A5N0EMK5</accession>
<evidence type="ECO:0000259" key="1">
    <source>
        <dbReference type="Pfam" id="PF18755"/>
    </source>
</evidence>
<dbReference type="Pfam" id="PF18755">
    <property type="entry name" value="RAMA"/>
    <property type="match status" value="1"/>
</dbReference>
<dbReference type="InterPro" id="IPR040843">
    <property type="entry name" value="RAMA"/>
</dbReference>
<protein>
    <recommendedName>
        <fullName evidence="1">RAMA domain-containing protein</fullName>
    </recommendedName>
</protein>
<reference evidence="2 3" key="1">
    <citation type="submission" date="2019-09" db="EMBL/GenBank/DDBJ databases">
        <authorList>
            <person name="Wang X."/>
        </authorList>
    </citation>
    <scope>NUCLEOTIDE SEQUENCE [LARGE SCALE GENOMIC DNA]</scope>
    <source>
        <strain evidence="2 3">CICC 11023</strain>
    </source>
</reference>
<gene>
    <name evidence="2" type="ORF">F3087_01820</name>
</gene>
<comment type="caution">
    <text evidence="2">The sequence shown here is derived from an EMBL/GenBank/DDBJ whole genome shotgun (WGS) entry which is preliminary data.</text>
</comment>